<dbReference type="PANTHER" id="PTHR11575">
    <property type="entry name" value="5'-NUCLEOTIDASE-RELATED"/>
    <property type="match status" value="1"/>
</dbReference>
<keyword evidence="2" id="KW-0547">Nucleotide-binding</keyword>
<comment type="similarity">
    <text evidence="2">Belongs to the 5'-nucleotidase family.</text>
</comment>
<keyword evidence="6" id="KW-1185">Reference proteome</keyword>
<name>A0ABS1J7B1_9BACL</name>
<comment type="caution">
    <text evidence="5">The sequence shown here is derived from an EMBL/GenBank/DDBJ whole genome shotgun (WGS) entry which is preliminary data.</text>
</comment>
<dbReference type="InterPro" id="IPR008334">
    <property type="entry name" value="5'-Nucleotdase_C"/>
</dbReference>
<reference evidence="5 6" key="1">
    <citation type="submission" date="2021-01" db="EMBL/GenBank/DDBJ databases">
        <title>Tumebacillus sp. strain ITR2 16S ribosomal RNA gene Genome sequencing and assembly.</title>
        <authorList>
            <person name="Kang M."/>
        </authorList>
    </citation>
    <scope>NUCLEOTIDE SEQUENCE [LARGE SCALE GENOMIC DNA]</scope>
    <source>
        <strain evidence="5 6">ITR2</strain>
    </source>
</reference>
<protein>
    <submittedName>
        <fullName evidence="5">Bifunctional metallophosphatase/5'-nucleotidase</fullName>
    </submittedName>
</protein>
<dbReference type="InterPro" id="IPR004843">
    <property type="entry name" value="Calcineurin-like_PHP"/>
</dbReference>
<dbReference type="InterPro" id="IPR036907">
    <property type="entry name" value="5'-Nucleotdase_C_sf"/>
</dbReference>
<evidence type="ECO:0000259" key="4">
    <source>
        <dbReference type="Pfam" id="PF02872"/>
    </source>
</evidence>
<dbReference type="CDD" id="cd00845">
    <property type="entry name" value="MPP_UshA_N_like"/>
    <property type="match status" value="1"/>
</dbReference>
<dbReference type="SUPFAM" id="SSF56300">
    <property type="entry name" value="Metallo-dependent phosphatases"/>
    <property type="match status" value="1"/>
</dbReference>
<dbReference type="Gene3D" id="3.90.780.10">
    <property type="entry name" value="5'-Nucleotidase, C-terminal domain"/>
    <property type="match status" value="1"/>
</dbReference>
<dbReference type="RefSeq" id="WP_201632084.1">
    <property type="nucleotide sequence ID" value="NZ_JAEQNB010000001.1"/>
</dbReference>
<dbReference type="SUPFAM" id="SSF55816">
    <property type="entry name" value="5'-nucleotidase (syn. UDP-sugar hydrolase), C-terminal domain"/>
    <property type="match status" value="1"/>
</dbReference>
<evidence type="ECO:0000313" key="6">
    <source>
        <dbReference type="Proteomes" id="UP000602284"/>
    </source>
</evidence>
<dbReference type="PANTHER" id="PTHR11575:SF23">
    <property type="entry name" value="5-NUCLEOTIDASE FAMILY PROTEIN"/>
    <property type="match status" value="1"/>
</dbReference>
<keyword evidence="1" id="KW-0732">Signal</keyword>
<sequence length="477" mass="53652">MKIHFFHTNDVHSHFEEYLQVATQLRRHRDEVLAHDETQFTFDIGDHADRKRMETEGTLGRTNAALLRTVGYDAWVFGNNEGLILPKSSWGDLVRESGTPVLISNLFDEESREAYPFFDPYLILERGGLRVAVFGVTVAFSDFYLMHGVFAEHPRDTFARLLPEIQGQGVDLVVLLSHLGLNADRQIAEEFDGIDLILGGHTHQVTPEPEKVRGTWICQAGCYGGFYGHVELDWDEETRQVRGVAGGAIPRDRELEPDGDLVTLMNEWEERAAEELSSVVVDLEHEIGHHLIVNSPLGHLLSDGMRRLTGAEIALINGGMFNHGLLPGPFTRQDLLTCFPSPCLTCVVEITGAQLLSVLQKSLLPGFYEQVGKGYGFRGHFIGGLQVSGLQIQVEEVGLYLYDVQAVHEGGEIEPERWYSVAICDYLYFSPVFEEFKQARSVKFQLPFLRELLAKELTSVQLAEVEQPRWHFNGAAF</sequence>
<dbReference type="PRINTS" id="PR01607">
    <property type="entry name" value="APYRASEFAMLY"/>
</dbReference>
<feature type="domain" description="5'-Nucleotidase C-terminal" evidence="4">
    <location>
        <begin position="294"/>
        <end position="427"/>
    </location>
</feature>
<evidence type="ECO:0000256" key="1">
    <source>
        <dbReference type="ARBA" id="ARBA00022729"/>
    </source>
</evidence>
<dbReference type="InterPro" id="IPR006179">
    <property type="entry name" value="5_nucleotidase/apyrase"/>
</dbReference>
<dbReference type="Pfam" id="PF00149">
    <property type="entry name" value="Metallophos"/>
    <property type="match status" value="1"/>
</dbReference>
<organism evidence="5 6">
    <name type="scientific">Tumebacillus amylolyticus</name>
    <dbReference type="NCBI Taxonomy" id="2801339"/>
    <lineage>
        <taxon>Bacteria</taxon>
        <taxon>Bacillati</taxon>
        <taxon>Bacillota</taxon>
        <taxon>Bacilli</taxon>
        <taxon>Bacillales</taxon>
        <taxon>Alicyclobacillaceae</taxon>
        <taxon>Tumebacillus</taxon>
    </lineage>
</organism>
<dbReference type="Pfam" id="PF02872">
    <property type="entry name" value="5_nucleotid_C"/>
    <property type="match status" value="1"/>
</dbReference>
<evidence type="ECO:0000256" key="2">
    <source>
        <dbReference type="RuleBase" id="RU362119"/>
    </source>
</evidence>
<evidence type="ECO:0000259" key="3">
    <source>
        <dbReference type="Pfam" id="PF00149"/>
    </source>
</evidence>
<gene>
    <name evidence="5" type="ORF">JJB07_05790</name>
</gene>
<dbReference type="Proteomes" id="UP000602284">
    <property type="component" value="Unassembled WGS sequence"/>
</dbReference>
<keyword evidence="2" id="KW-0378">Hydrolase</keyword>
<dbReference type="Gene3D" id="3.60.21.10">
    <property type="match status" value="1"/>
</dbReference>
<evidence type="ECO:0000313" key="5">
    <source>
        <dbReference type="EMBL" id="MBL0386162.1"/>
    </source>
</evidence>
<proteinExistence type="inferred from homology"/>
<accession>A0ABS1J7B1</accession>
<dbReference type="InterPro" id="IPR029052">
    <property type="entry name" value="Metallo-depent_PP-like"/>
</dbReference>
<dbReference type="EMBL" id="JAEQNB010000001">
    <property type="protein sequence ID" value="MBL0386162.1"/>
    <property type="molecule type" value="Genomic_DNA"/>
</dbReference>
<feature type="domain" description="Calcineurin-like phosphoesterase" evidence="3">
    <location>
        <begin position="4"/>
        <end position="204"/>
    </location>
</feature>